<dbReference type="Proteomes" id="UP000233100">
    <property type="component" value="Chromosome 12"/>
</dbReference>
<dbReference type="Ensembl" id="ENSMFAT00000102284.1">
    <property type="protein sequence ID" value="ENSMFAP00000047012.1"/>
    <property type="gene ID" value="ENSMFAG00000051912.1"/>
</dbReference>
<dbReference type="PANTHER" id="PTHR12138">
    <property type="entry name" value="PRIMATE-EXPANDED PROTEIN FAMILY"/>
    <property type="match status" value="1"/>
</dbReference>
<sequence length="146" mass="16009">MGGITDVHHHAWLIFCFLFCFVFLRQSFALLARLECSGTILAHCNLQLPDSSNSPALASRVAGITGICHHTRLIFVFLVEMGLHHVGQAGLELLTSGNLPTSASQNAGITGVSHLAWSRLANFLKIFCRDRVSPCCPHWSQTPELK</sequence>
<organism evidence="1 2">
    <name type="scientific">Macaca fascicularis</name>
    <name type="common">Crab-eating macaque</name>
    <name type="synonym">Cynomolgus monkey</name>
    <dbReference type="NCBI Taxonomy" id="9541"/>
    <lineage>
        <taxon>Eukaryota</taxon>
        <taxon>Metazoa</taxon>
        <taxon>Chordata</taxon>
        <taxon>Craniata</taxon>
        <taxon>Vertebrata</taxon>
        <taxon>Euteleostomi</taxon>
        <taxon>Mammalia</taxon>
        <taxon>Eutheria</taxon>
        <taxon>Euarchontoglires</taxon>
        <taxon>Primates</taxon>
        <taxon>Haplorrhini</taxon>
        <taxon>Catarrhini</taxon>
        <taxon>Cercopithecidae</taxon>
        <taxon>Cercopithecinae</taxon>
        <taxon>Macaca</taxon>
    </lineage>
</organism>
<name>A0A7N9C9X7_MACFA</name>
<reference evidence="1" key="3">
    <citation type="submission" date="2025-09" db="UniProtKB">
        <authorList>
            <consortium name="Ensembl"/>
        </authorList>
    </citation>
    <scope>IDENTIFICATION</scope>
</reference>
<dbReference type="PRINTS" id="PR02045">
    <property type="entry name" value="F138DOMAIN"/>
</dbReference>
<evidence type="ECO:0000313" key="1">
    <source>
        <dbReference type="Ensembl" id="ENSMFAP00000047012.1"/>
    </source>
</evidence>
<reference evidence="1" key="2">
    <citation type="submission" date="2025-08" db="UniProtKB">
        <authorList>
            <consortium name="Ensembl"/>
        </authorList>
    </citation>
    <scope>IDENTIFICATION</scope>
</reference>
<keyword evidence="2" id="KW-1185">Reference proteome</keyword>
<dbReference type="GeneTree" id="ENSGT01120000271815"/>
<evidence type="ECO:0000313" key="2">
    <source>
        <dbReference type="Proteomes" id="UP000233100"/>
    </source>
</evidence>
<dbReference type="PANTHER" id="PTHR12138:SF162">
    <property type="entry name" value="CHROMOSOME UNDETERMINED SCAFFOLD_275, WHOLE GENOME SHOTGUN SEQUENCE"/>
    <property type="match status" value="1"/>
</dbReference>
<dbReference type="AlphaFoldDB" id="A0A7N9C9X7"/>
<accession>A0A7N9C9X7</accession>
<reference evidence="1 2" key="1">
    <citation type="submission" date="2013-03" db="EMBL/GenBank/DDBJ databases">
        <authorList>
            <person name="Warren W."/>
            <person name="Wilson R.K."/>
        </authorList>
    </citation>
    <scope>NUCLEOTIDE SEQUENCE</scope>
</reference>
<proteinExistence type="predicted"/>
<protein>
    <submittedName>
        <fullName evidence="1">Uncharacterized protein</fullName>
    </submittedName>
</protein>